<dbReference type="EMBL" id="BPLR01012869">
    <property type="protein sequence ID" value="GIY57200.1"/>
    <property type="molecule type" value="Genomic_DNA"/>
</dbReference>
<gene>
    <name evidence="1" type="ORF">CEXT_35451</name>
</gene>
<dbReference type="AlphaFoldDB" id="A0AAV4UHM8"/>
<proteinExistence type="predicted"/>
<organism evidence="1 2">
    <name type="scientific">Caerostris extrusa</name>
    <name type="common">Bark spider</name>
    <name type="synonym">Caerostris bankana</name>
    <dbReference type="NCBI Taxonomy" id="172846"/>
    <lineage>
        <taxon>Eukaryota</taxon>
        <taxon>Metazoa</taxon>
        <taxon>Ecdysozoa</taxon>
        <taxon>Arthropoda</taxon>
        <taxon>Chelicerata</taxon>
        <taxon>Arachnida</taxon>
        <taxon>Araneae</taxon>
        <taxon>Araneomorphae</taxon>
        <taxon>Entelegynae</taxon>
        <taxon>Araneoidea</taxon>
        <taxon>Araneidae</taxon>
        <taxon>Caerostris</taxon>
    </lineage>
</organism>
<protein>
    <submittedName>
        <fullName evidence="1">Uncharacterized protein</fullName>
    </submittedName>
</protein>
<evidence type="ECO:0000313" key="2">
    <source>
        <dbReference type="Proteomes" id="UP001054945"/>
    </source>
</evidence>
<evidence type="ECO:0000313" key="1">
    <source>
        <dbReference type="EMBL" id="GIY57200.1"/>
    </source>
</evidence>
<keyword evidence="2" id="KW-1185">Reference proteome</keyword>
<reference evidence="1 2" key="1">
    <citation type="submission" date="2021-06" db="EMBL/GenBank/DDBJ databases">
        <title>Caerostris extrusa draft genome.</title>
        <authorList>
            <person name="Kono N."/>
            <person name="Arakawa K."/>
        </authorList>
    </citation>
    <scope>NUCLEOTIDE SEQUENCE [LARGE SCALE GENOMIC DNA]</scope>
</reference>
<comment type="caution">
    <text evidence="1">The sequence shown here is derived from an EMBL/GenBank/DDBJ whole genome shotgun (WGS) entry which is preliminary data.</text>
</comment>
<dbReference type="Proteomes" id="UP001054945">
    <property type="component" value="Unassembled WGS sequence"/>
</dbReference>
<name>A0AAV4UHM8_CAEEX</name>
<accession>A0AAV4UHM8</accession>
<sequence>MVLLILWGEKGCFQLHVSLIGLARACPKTHWSRTCQLSFCAGSAILCVYLLPPGFIIYSGPTVMAVMGEDRTNPLITPAEFRIAACVLQNGAAPFFPLLAQLPSGLAPLFCRPLPSPWTFLARAVNRPLVNACMFSKGLASNGGREEFQPEPFSVDAFQNVLMRLFFGEMPIAFTRSKSNFWPELLAF</sequence>